<dbReference type="AlphaFoldDB" id="G6AVN8"/>
<evidence type="ECO:0000313" key="2">
    <source>
        <dbReference type="Proteomes" id="UP000004407"/>
    </source>
</evidence>
<dbReference type="HOGENOM" id="CLU_3274738_0_0_10"/>
<evidence type="ECO:0000313" key="1">
    <source>
        <dbReference type="EMBL" id="EHJ41512.1"/>
    </source>
</evidence>
<sequence length="41" mass="4693">MVQRYSFSHRLTNDSVNAAIDSNYHSIMAPLQHPPHGCRLQ</sequence>
<reference evidence="1 2" key="1">
    <citation type="submission" date="2011-08" db="EMBL/GenBank/DDBJ databases">
        <authorList>
            <person name="Weinstock G."/>
            <person name="Sodergren E."/>
            <person name="Clifton S."/>
            <person name="Fulton L."/>
            <person name="Fulton B."/>
            <person name="Courtney L."/>
            <person name="Fronick C."/>
            <person name="Harrison M."/>
            <person name="Strong C."/>
            <person name="Farmer C."/>
            <person name="Delahaunty K."/>
            <person name="Markovic C."/>
            <person name="Hall O."/>
            <person name="Minx P."/>
            <person name="Tomlinson C."/>
            <person name="Mitreva M."/>
            <person name="Hou S."/>
            <person name="Chen J."/>
            <person name="Wollam A."/>
            <person name="Pepin K.H."/>
            <person name="Johnson M."/>
            <person name="Bhonagiri V."/>
            <person name="Zhang X."/>
            <person name="Suruliraj S."/>
            <person name="Warren W."/>
            <person name="Chinwalla A."/>
            <person name="Mardis E.R."/>
            <person name="Wilson R.K."/>
        </authorList>
    </citation>
    <scope>NUCLEOTIDE SEQUENCE [LARGE SCALE GENOMIC DNA]</scope>
    <source>
        <strain evidence="1 2">DSM 18206</strain>
    </source>
</reference>
<proteinExistence type="predicted"/>
<dbReference type="Proteomes" id="UP000004407">
    <property type="component" value="Unassembled WGS sequence"/>
</dbReference>
<organism evidence="1 2">
    <name type="scientific">Leyella stercorea DSM 18206</name>
    <dbReference type="NCBI Taxonomy" id="1002367"/>
    <lineage>
        <taxon>Bacteria</taxon>
        <taxon>Pseudomonadati</taxon>
        <taxon>Bacteroidota</taxon>
        <taxon>Bacteroidia</taxon>
        <taxon>Bacteroidales</taxon>
        <taxon>Prevotellaceae</taxon>
        <taxon>Leyella</taxon>
    </lineage>
</organism>
<accession>G6AVN8</accession>
<dbReference type="EMBL" id="AFZZ01000063">
    <property type="protein sequence ID" value="EHJ41512.1"/>
    <property type="molecule type" value="Genomic_DNA"/>
</dbReference>
<gene>
    <name evidence="1" type="ORF">HMPREF0673_00675</name>
</gene>
<name>G6AVN8_9BACT</name>
<protein>
    <submittedName>
        <fullName evidence="1">Uncharacterized protein</fullName>
    </submittedName>
</protein>
<comment type="caution">
    <text evidence="1">The sequence shown here is derived from an EMBL/GenBank/DDBJ whole genome shotgun (WGS) entry which is preliminary data.</text>
</comment>